<dbReference type="RefSeq" id="WP_115566690.1">
    <property type="nucleotide sequence ID" value="NZ_QRGR01000018.1"/>
</dbReference>
<comment type="caution">
    <text evidence="1">The sequence shown here is derived from an EMBL/GenBank/DDBJ whole genome shotgun (WGS) entry which is preliminary data.</text>
</comment>
<dbReference type="EMBL" id="QRGR01000018">
    <property type="protein sequence ID" value="RDV14178.1"/>
    <property type="molecule type" value="Genomic_DNA"/>
</dbReference>
<keyword evidence="2" id="KW-1185">Reference proteome</keyword>
<protein>
    <recommendedName>
        <fullName evidence="3">STAS/SEC14 domain-containing protein</fullName>
    </recommendedName>
</protein>
<accession>A0A3D8L9X3</accession>
<evidence type="ECO:0000313" key="1">
    <source>
        <dbReference type="EMBL" id="RDV14178.1"/>
    </source>
</evidence>
<dbReference type="AlphaFoldDB" id="A0A3D8L9X3"/>
<proteinExistence type="predicted"/>
<dbReference type="Proteomes" id="UP000256708">
    <property type="component" value="Unassembled WGS sequence"/>
</dbReference>
<evidence type="ECO:0008006" key="3">
    <source>
        <dbReference type="Google" id="ProtNLM"/>
    </source>
</evidence>
<dbReference type="OrthoDB" id="894273at2"/>
<reference evidence="2" key="1">
    <citation type="submission" date="2018-08" db="EMBL/GenBank/DDBJ databases">
        <authorList>
            <person name="Liu Z.-W."/>
            <person name="Du Z.-J."/>
        </authorList>
    </citation>
    <scope>NUCLEOTIDE SEQUENCE [LARGE SCALE GENOMIC DNA]</scope>
    <source>
        <strain evidence="2">H4X</strain>
    </source>
</reference>
<name>A0A3D8L9X3_9BACT</name>
<sequence>MVLFDTEYIHLEYYAAHHVLVSQWYGGCSSLQYREAVTITSQYIRELHIPFAISDRRLLPPLPREDIQWTAQDFLPEFCQLPLKRFAAINSFDEVAAEQLVHFLNSKQYPLPFEAQVFEDLTSAYEWLLSVEA</sequence>
<gene>
    <name evidence="1" type="ORF">DXT99_16455</name>
</gene>
<evidence type="ECO:0000313" key="2">
    <source>
        <dbReference type="Proteomes" id="UP000256708"/>
    </source>
</evidence>
<organism evidence="1 2">
    <name type="scientific">Pontibacter diazotrophicus</name>
    <dbReference type="NCBI Taxonomy" id="1400979"/>
    <lineage>
        <taxon>Bacteria</taxon>
        <taxon>Pseudomonadati</taxon>
        <taxon>Bacteroidota</taxon>
        <taxon>Cytophagia</taxon>
        <taxon>Cytophagales</taxon>
        <taxon>Hymenobacteraceae</taxon>
        <taxon>Pontibacter</taxon>
    </lineage>
</organism>